<feature type="domain" description="OCEL" evidence="30">
    <location>
        <begin position="441"/>
        <end position="543"/>
    </location>
</feature>
<protein>
    <recommendedName>
        <fullName evidence="20">Transmembrane protease serine 2</fullName>
        <ecNumber evidence="19">3.4.21.122</ecNumber>
    </recommendedName>
</protein>
<dbReference type="RefSeq" id="XP_019486719.1">
    <property type="nucleotide sequence ID" value="XM_019631174.1"/>
</dbReference>
<dbReference type="PANTHER" id="PTHR24252:SF30">
    <property type="entry name" value="TRANSMEMBRANE SERINE PROTEASE 2"/>
    <property type="match status" value="1"/>
</dbReference>
<name>A0A8B7QDY1_HIPAR</name>
<evidence type="ECO:0000256" key="13">
    <source>
        <dbReference type="ARBA" id="ARBA00023136"/>
    </source>
</evidence>
<dbReference type="PROSITE" id="PS50240">
    <property type="entry name" value="TRYPSIN_DOM"/>
    <property type="match status" value="1"/>
</dbReference>
<evidence type="ECO:0000256" key="24">
    <source>
        <dbReference type="RuleBase" id="RU363034"/>
    </source>
</evidence>
<evidence type="ECO:0000256" key="15">
    <source>
        <dbReference type="ARBA" id="ARBA00023157"/>
    </source>
</evidence>
<dbReference type="InterPro" id="IPR010844">
    <property type="entry name" value="Occludin_ELL"/>
</dbReference>
<evidence type="ECO:0000256" key="20">
    <source>
        <dbReference type="ARBA" id="ARBA00071696"/>
    </source>
</evidence>
<dbReference type="PROSITE" id="PS51225">
    <property type="entry name" value="MARVEL"/>
    <property type="match status" value="1"/>
</dbReference>
<keyword evidence="6 24" id="KW-0645">Protease</keyword>
<evidence type="ECO:0000256" key="18">
    <source>
        <dbReference type="ARBA" id="ARBA00064428"/>
    </source>
</evidence>
<keyword evidence="31" id="KW-1185">Reference proteome</keyword>
<dbReference type="PRINTS" id="PR00722">
    <property type="entry name" value="CHYMOTRYPSIN"/>
</dbReference>
<evidence type="ECO:0000259" key="28">
    <source>
        <dbReference type="PROSITE" id="PS50287"/>
    </source>
</evidence>
<dbReference type="RefSeq" id="XP_019486721.1">
    <property type="nucleotide sequence ID" value="XM_019631176.1"/>
</dbReference>
<dbReference type="SUPFAM" id="SSF56487">
    <property type="entry name" value="SRCR-like"/>
    <property type="match status" value="1"/>
</dbReference>
<dbReference type="SMART" id="SM00202">
    <property type="entry name" value="SR"/>
    <property type="match status" value="1"/>
</dbReference>
<dbReference type="FunFam" id="2.40.10.10:FF:000003">
    <property type="entry name" value="Transmembrane serine protease 3"/>
    <property type="match status" value="1"/>
</dbReference>
<dbReference type="PROSITE" id="PS00134">
    <property type="entry name" value="TRYPSIN_HIS"/>
    <property type="match status" value="1"/>
</dbReference>
<evidence type="ECO:0000256" key="25">
    <source>
        <dbReference type="SAM" id="MobiDB-lite"/>
    </source>
</evidence>
<dbReference type="InterPro" id="IPR001190">
    <property type="entry name" value="SRCR"/>
</dbReference>
<dbReference type="OrthoDB" id="6284217at2759"/>
<reference evidence="32 33" key="1">
    <citation type="submission" date="2025-04" db="UniProtKB">
        <authorList>
            <consortium name="RefSeq"/>
        </authorList>
    </citation>
    <scope>IDENTIFICATION</scope>
    <source>
        <tissue evidence="32 33">Muscle</tissue>
    </source>
</reference>
<proteinExistence type="inferred from homology"/>
<comment type="subunit">
    <text evidence="18">The catalytically active form interacts with ACE2.</text>
</comment>
<dbReference type="InterPro" id="IPR033116">
    <property type="entry name" value="TRYPSIN_SER"/>
</dbReference>
<evidence type="ECO:0000256" key="9">
    <source>
        <dbReference type="ARBA" id="ARBA00022813"/>
    </source>
</evidence>
<dbReference type="Proteomes" id="UP000694851">
    <property type="component" value="Unplaced"/>
</dbReference>
<keyword evidence="15" id="KW-1015">Disulfide bond</keyword>
<dbReference type="FunFam" id="3.10.250.10:FF:000027">
    <property type="entry name" value="Transmembrane serine protease 2"/>
    <property type="match status" value="1"/>
</dbReference>
<evidence type="ECO:0000256" key="7">
    <source>
        <dbReference type="ARBA" id="ARBA00022692"/>
    </source>
</evidence>
<evidence type="ECO:0000256" key="3">
    <source>
        <dbReference type="ARBA" id="ARBA00004613"/>
    </source>
</evidence>
<dbReference type="GO" id="GO:0006508">
    <property type="term" value="P:proteolysis"/>
    <property type="evidence" value="ECO:0007669"/>
    <property type="project" value="UniProtKB-KW"/>
</dbReference>
<evidence type="ECO:0000256" key="8">
    <source>
        <dbReference type="ARBA" id="ARBA00022801"/>
    </source>
</evidence>
<feature type="transmembrane region" description="Helical" evidence="26">
    <location>
        <begin position="292"/>
        <end position="313"/>
    </location>
</feature>
<dbReference type="CTD" id="153562"/>
<keyword evidence="4" id="KW-1003">Cell membrane</keyword>
<dbReference type="GO" id="GO:0005576">
    <property type="term" value="C:extracellular region"/>
    <property type="evidence" value="ECO:0007669"/>
    <property type="project" value="UniProtKB-SubCell"/>
</dbReference>
<feature type="transmembrane region" description="Helical" evidence="26">
    <location>
        <begin position="343"/>
        <end position="367"/>
    </location>
</feature>
<dbReference type="InterPro" id="IPR001314">
    <property type="entry name" value="Peptidase_S1A"/>
</dbReference>
<evidence type="ECO:0000256" key="21">
    <source>
        <dbReference type="PROSITE-ProRule" id="PRU00196"/>
    </source>
</evidence>
<evidence type="ECO:0000259" key="27">
    <source>
        <dbReference type="PROSITE" id="PS50240"/>
    </source>
</evidence>
<dbReference type="InterPro" id="IPR043504">
    <property type="entry name" value="Peptidase_S1_PA_chymotrypsin"/>
</dbReference>
<comment type="caution">
    <text evidence="21">Lacks conserved residue(s) required for the propagation of feature annotation.</text>
</comment>
<feature type="region of interest" description="Disordered" evidence="25">
    <location>
        <begin position="515"/>
        <end position="556"/>
    </location>
</feature>
<dbReference type="InterPro" id="IPR036772">
    <property type="entry name" value="SRCR-like_dom_sf"/>
</dbReference>
<evidence type="ECO:0000256" key="17">
    <source>
        <dbReference type="ARBA" id="ARBA00052436"/>
    </source>
</evidence>
<dbReference type="GeneID" id="109375676"/>
<keyword evidence="12 26" id="KW-1133">Transmembrane helix</keyword>
<evidence type="ECO:0000256" key="12">
    <source>
        <dbReference type="ARBA" id="ARBA00022989"/>
    </source>
</evidence>
<dbReference type="Pfam" id="PF01284">
    <property type="entry name" value="MARVEL"/>
    <property type="match status" value="1"/>
</dbReference>
<comment type="subcellular location">
    <subcellularLocation>
        <location evidence="2">Cell membrane</location>
        <topology evidence="2">Single-pass type II membrane protein</topology>
    </subcellularLocation>
    <subcellularLocation>
        <location evidence="1">Membrane</location>
        <topology evidence="1">Multi-pass membrane protein</topology>
    </subcellularLocation>
    <subcellularLocation>
        <location evidence="3">Secreted</location>
    </subcellularLocation>
</comment>
<evidence type="ECO:0000256" key="23">
    <source>
        <dbReference type="PROSITE-ProRule" id="PRU01324"/>
    </source>
</evidence>
<keyword evidence="9" id="KW-0068">Autocatalytic cleavage</keyword>
<keyword evidence="14" id="KW-0865">Zymogen</keyword>
<dbReference type="AlphaFoldDB" id="A0A8B7QDY1"/>
<evidence type="ECO:0000256" key="26">
    <source>
        <dbReference type="SAM" id="Phobius"/>
    </source>
</evidence>
<keyword evidence="11" id="KW-0735">Signal-anchor</keyword>
<evidence type="ECO:0000256" key="16">
    <source>
        <dbReference type="ARBA" id="ARBA00023180"/>
    </source>
</evidence>
<evidence type="ECO:0000256" key="6">
    <source>
        <dbReference type="ARBA" id="ARBA00022670"/>
    </source>
</evidence>
<feature type="transmembrane region" description="Helical" evidence="26">
    <location>
        <begin position="655"/>
        <end position="676"/>
    </location>
</feature>
<evidence type="ECO:0000256" key="19">
    <source>
        <dbReference type="ARBA" id="ARBA00066608"/>
    </source>
</evidence>
<dbReference type="Gene3D" id="3.10.250.10">
    <property type="entry name" value="SRCR-like domain"/>
    <property type="match status" value="1"/>
</dbReference>
<accession>A0A8B7QDY1</accession>
<dbReference type="PANTHER" id="PTHR24252">
    <property type="entry name" value="ACROSIN-RELATED"/>
    <property type="match status" value="1"/>
</dbReference>
<evidence type="ECO:0000259" key="30">
    <source>
        <dbReference type="PROSITE" id="PS51980"/>
    </source>
</evidence>
<evidence type="ECO:0000256" key="10">
    <source>
        <dbReference type="ARBA" id="ARBA00022825"/>
    </source>
</evidence>
<dbReference type="EC" id="3.4.21.122" evidence="19"/>
<dbReference type="Gene3D" id="2.40.10.10">
    <property type="entry name" value="Trypsin-like serine proteases"/>
    <property type="match status" value="2"/>
</dbReference>
<dbReference type="InterPro" id="IPR018114">
    <property type="entry name" value="TRYPSIN_HIS"/>
</dbReference>
<evidence type="ECO:0000256" key="11">
    <source>
        <dbReference type="ARBA" id="ARBA00022968"/>
    </source>
</evidence>
<evidence type="ECO:0000256" key="22">
    <source>
        <dbReference type="PROSITE-ProRule" id="PRU00581"/>
    </source>
</evidence>
<keyword evidence="8 24" id="KW-0378">Hydrolase</keyword>
<dbReference type="PROSITE" id="PS50287">
    <property type="entry name" value="SRCR_2"/>
    <property type="match status" value="1"/>
</dbReference>
<keyword evidence="5" id="KW-0964">Secreted</keyword>
<feature type="domain" description="SRCR" evidence="28">
    <location>
        <begin position="729"/>
        <end position="813"/>
    </location>
</feature>
<evidence type="ECO:0000256" key="2">
    <source>
        <dbReference type="ARBA" id="ARBA00004401"/>
    </source>
</evidence>
<evidence type="ECO:0000313" key="33">
    <source>
        <dbReference type="RefSeq" id="XP_019486720.1"/>
    </source>
</evidence>
<dbReference type="InterPro" id="IPR008253">
    <property type="entry name" value="Marvel"/>
</dbReference>
<feature type="region of interest" description="Disordered" evidence="25">
    <location>
        <begin position="1"/>
        <end position="22"/>
    </location>
</feature>
<feature type="domain" description="Peptidase S1" evidence="27">
    <location>
        <begin position="827"/>
        <end position="1060"/>
    </location>
</feature>
<dbReference type="InterPro" id="IPR009003">
    <property type="entry name" value="Peptidase_S1_PA"/>
</dbReference>
<evidence type="ECO:0000313" key="32">
    <source>
        <dbReference type="RefSeq" id="XP_019486719.1"/>
    </source>
</evidence>
<dbReference type="CDD" id="cd00190">
    <property type="entry name" value="Tryp_SPc"/>
    <property type="match status" value="1"/>
</dbReference>
<dbReference type="SMART" id="SM00020">
    <property type="entry name" value="Tryp_SPc"/>
    <property type="match status" value="1"/>
</dbReference>
<comment type="catalytic activity">
    <reaction evidence="17">
        <text>The enzyme cleaves angiotensin-converting enzyme 2 (EC 3.4.17.23) and cleaves influenzea A and B virus and coronavirus spike glycoproteins at arginine residues.</text>
        <dbReference type="EC" id="3.4.21.122"/>
    </reaction>
</comment>
<evidence type="ECO:0000256" key="5">
    <source>
        <dbReference type="ARBA" id="ARBA00022525"/>
    </source>
</evidence>
<evidence type="ECO:0000256" key="4">
    <source>
        <dbReference type="ARBA" id="ARBA00022475"/>
    </source>
</evidence>
<feature type="transmembrane region" description="Helical" evidence="26">
    <location>
        <begin position="256"/>
        <end position="280"/>
    </location>
</feature>
<keyword evidence="10 24" id="KW-0720">Serine protease</keyword>
<evidence type="ECO:0000256" key="14">
    <source>
        <dbReference type="ARBA" id="ARBA00023145"/>
    </source>
</evidence>
<comment type="similarity">
    <text evidence="23">Belongs to the ELL/occludin family.</text>
</comment>
<evidence type="ECO:0000313" key="34">
    <source>
        <dbReference type="RefSeq" id="XP_019486721.1"/>
    </source>
</evidence>
<dbReference type="SUPFAM" id="SSF144292">
    <property type="entry name" value="occludin/ELL-like"/>
    <property type="match status" value="1"/>
</dbReference>
<dbReference type="KEGG" id="hai:109375676"/>
<evidence type="ECO:0000259" key="29">
    <source>
        <dbReference type="PROSITE" id="PS51225"/>
    </source>
</evidence>
<feature type="compositionally biased region" description="Basic and acidic residues" evidence="25">
    <location>
        <begin position="1"/>
        <end position="20"/>
    </location>
</feature>
<dbReference type="Gene3D" id="6.10.140.340">
    <property type="match status" value="1"/>
</dbReference>
<sequence>MSTNDGRSRNRDRHYDEVPRDLAYQDGTIRTLQTLHDIELAVSADPLPPPPLPLQPPFGPDFYSSDTEEPAIAPDLKPVRRFVPESWKNFFRGKKKDPKWDKPVSDIRYISDGVECSPPASPIRPNHRSPPNSYKDTCGGSEGTYNSRKEAEAMLPQDPYGSLGRQTQTARTYSEKMEEYNLRYSYMKSWAGLLRILGVVELLMGAGVFACVTAYIHKDSEWYNMFGYSPSNAMGGIGGLGSMYGGYYYSGPKTPFVLVVAALAWITTIIILVLGMSMYYQTILLDSNWWPLTEFGINVALFILYMAAAIVYVNDINRGGLCYYPVFNTPMNAVFCRVEGGQIAAMIFLFVTMIVYLISALVCLKLWRHEAARRHREYMQQQEISELSLPSKRKMCEMAIGGDRPRDQEVNYKELRATKTKTEVLSGHIPSGHIPKPIVLPDYVAKYPVIQTDDERERYKAVFQDQFSEYKELSAEVQAILRKFDELDAVMSRLPHHSGNQQEHERISRIHEEFKKKKKRKTRDRLEVEKEEEEEEEEERRAAAPGPAGQDAGHLEGFKYLPLPDAADQVRMALNSGSPPGVGPYYENHGYQPESLYPPQPAVAPSAYSVYRAGYYPPVVPQYTPRVLTNTSTPAIHTQPKSPSGTLCTSRTKKVLCITFSLGAVLVGAVVAAVLLQKFMENKCSVSRIECGSSGTCVGASHWCTGVLHYPSGEDENRCVRLYGPNFILQVYSSQRKSWHPVCQDDWSENYGRAACRDMGYRNSFYSSQGIVDDSGATSFMKLNVSAGNTDFCKKLYHSDVCSSKAVVSLRCVECGVNTKMSCQNRIVGGMSAALGDWPWQVSLHVQRVHVCGGSIITPEWIVTAAHCVEEPLNNPRYWTAFAGILRQSFMFYGNGYRVEKVISHPNYDSKSKNNDIALMKLQTPLTFNNKVKPVCLPNPGLTLEPTQSCWISGWGASYEKGKTSEMLNAVRVPLIEPRQCNSKYVYNNLITPAMICAGYLHGTIDSCQGDSGGPLVTLKSSVWWLIGNTSWGSGCAKANRPGVYGNVTVFTDWIYQQMRANS</sequence>
<keyword evidence="13 22" id="KW-0472">Membrane</keyword>
<dbReference type="InterPro" id="IPR001254">
    <property type="entry name" value="Trypsin_dom"/>
</dbReference>
<dbReference type="SUPFAM" id="SSF50494">
    <property type="entry name" value="Trypsin-like serine proteases"/>
    <property type="match status" value="1"/>
</dbReference>
<dbReference type="Pfam" id="PF00089">
    <property type="entry name" value="Trypsin"/>
    <property type="match status" value="1"/>
</dbReference>
<dbReference type="RefSeq" id="XP_019486720.1">
    <property type="nucleotide sequence ID" value="XM_019631175.1"/>
</dbReference>
<feature type="compositionally biased region" description="Acidic residues" evidence="25">
    <location>
        <begin position="529"/>
        <end position="538"/>
    </location>
</feature>
<organism evidence="31 34">
    <name type="scientific">Hipposideros armiger</name>
    <name type="common">Great Himalayan leaf-nosed bat</name>
    <dbReference type="NCBI Taxonomy" id="186990"/>
    <lineage>
        <taxon>Eukaryota</taxon>
        <taxon>Metazoa</taxon>
        <taxon>Chordata</taxon>
        <taxon>Craniata</taxon>
        <taxon>Vertebrata</taxon>
        <taxon>Euteleostomi</taxon>
        <taxon>Mammalia</taxon>
        <taxon>Eutheria</taxon>
        <taxon>Laurasiatheria</taxon>
        <taxon>Chiroptera</taxon>
        <taxon>Yinpterochiroptera</taxon>
        <taxon>Rhinolophoidea</taxon>
        <taxon>Hipposideridae</taxon>
        <taxon>Hipposideros</taxon>
    </lineage>
</organism>
<dbReference type="PROSITE" id="PS00135">
    <property type="entry name" value="TRYPSIN_SER"/>
    <property type="match status" value="1"/>
</dbReference>
<dbReference type="Pfam" id="PF07303">
    <property type="entry name" value="Occludin_ELL"/>
    <property type="match status" value="1"/>
</dbReference>
<feature type="region of interest" description="Disordered" evidence="25">
    <location>
        <begin position="118"/>
        <end position="143"/>
    </location>
</feature>
<evidence type="ECO:0000256" key="1">
    <source>
        <dbReference type="ARBA" id="ARBA00004141"/>
    </source>
</evidence>
<gene>
    <name evidence="32 33 34" type="primary">MARVELD2</name>
</gene>
<dbReference type="GO" id="GO:0004252">
    <property type="term" value="F:serine-type endopeptidase activity"/>
    <property type="evidence" value="ECO:0007669"/>
    <property type="project" value="InterPro"/>
</dbReference>
<feature type="domain" description="MARVEL" evidence="29">
    <location>
        <begin position="189"/>
        <end position="368"/>
    </location>
</feature>
<feature type="transmembrane region" description="Helical" evidence="26">
    <location>
        <begin position="193"/>
        <end position="216"/>
    </location>
</feature>
<keyword evidence="7 22" id="KW-0812">Transmembrane</keyword>
<dbReference type="Pfam" id="PF15494">
    <property type="entry name" value="SRCR_2"/>
    <property type="match status" value="1"/>
</dbReference>
<evidence type="ECO:0000313" key="31">
    <source>
        <dbReference type="Proteomes" id="UP000694851"/>
    </source>
</evidence>
<keyword evidence="16" id="KW-0325">Glycoprotein</keyword>
<dbReference type="GO" id="GO:0005886">
    <property type="term" value="C:plasma membrane"/>
    <property type="evidence" value="ECO:0007669"/>
    <property type="project" value="UniProtKB-SubCell"/>
</dbReference>
<dbReference type="PROSITE" id="PS51980">
    <property type="entry name" value="OCEL"/>
    <property type="match status" value="1"/>
</dbReference>